<feature type="transmembrane region" description="Helical" evidence="1">
    <location>
        <begin position="91"/>
        <end position="108"/>
    </location>
</feature>
<dbReference type="PANTHER" id="PTHR23028:SF131">
    <property type="entry name" value="BLR2367 PROTEIN"/>
    <property type="match status" value="1"/>
</dbReference>
<dbReference type="EMBL" id="BSNK01000001">
    <property type="protein sequence ID" value="GLQ22858.1"/>
    <property type="molecule type" value="Genomic_DNA"/>
</dbReference>
<dbReference type="Proteomes" id="UP001161391">
    <property type="component" value="Unassembled WGS sequence"/>
</dbReference>
<proteinExistence type="predicted"/>
<keyword evidence="1" id="KW-1133">Transmembrane helix</keyword>
<keyword evidence="4" id="KW-1185">Reference proteome</keyword>
<feature type="transmembrane region" description="Helical" evidence="1">
    <location>
        <begin position="145"/>
        <end position="165"/>
    </location>
</feature>
<dbReference type="GO" id="GO:0016746">
    <property type="term" value="F:acyltransferase activity"/>
    <property type="evidence" value="ECO:0007669"/>
    <property type="project" value="UniProtKB-KW"/>
</dbReference>
<evidence type="ECO:0000313" key="4">
    <source>
        <dbReference type="Proteomes" id="UP001161391"/>
    </source>
</evidence>
<dbReference type="InterPro" id="IPR050879">
    <property type="entry name" value="Acyltransferase_3"/>
</dbReference>
<evidence type="ECO:0000256" key="1">
    <source>
        <dbReference type="SAM" id="Phobius"/>
    </source>
</evidence>
<gene>
    <name evidence="3" type="ORF">GCM10007853_07320</name>
</gene>
<feature type="transmembrane region" description="Helical" evidence="1">
    <location>
        <begin position="259"/>
        <end position="278"/>
    </location>
</feature>
<feature type="transmembrane region" description="Helical" evidence="1">
    <location>
        <begin position="329"/>
        <end position="348"/>
    </location>
</feature>
<feature type="transmembrane region" description="Helical" evidence="1">
    <location>
        <begin position="172"/>
        <end position="191"/>
    </location>
</feature>
<keyword evidence="1" id="KW-0472">Membrane</keyword>
<dbReference type="RefSeq" id="WP_284387667.1">
    <property type="nucleotide sequence ID" value="NZ_BSNK01000001.1"/>
</dbReference>
<feature type="transmembrane region" description="Helical" evidence="1">
    <location>
        <begin position="197"/>
        <end position="220"/>
    </location>
</feature>
<feature type="transmembrane region" description="Helical" evidence="1">
    <location>
        <begin position="52"/>
        <end position="70"/>
    </location>
</feature>
<keyword evidence="3" id="KW-0808">Transferase</keyword>
<sequence length="377" mass="41521">MTIEPIPQPARLYSLQALRGVAALLVVIFHAAAIWREISGTTGFPGFWDRGWVGVDLFFVISGFVMVWVAGDRTPGLRSAGRFLFDRATRIYPLWWIFCSLMALYFLISYGQPAAPDRESADGAWSVFVASMALWPQGEMPLLPVGWTLTFELAFYALFAVLLLIPPYFRGWVIGAWGVFLILIGLNQPFQDFSPNSWIGILVHPLCLEFVFGALIAYLVKSVSISDVLGRWFVAAGLVLSAGLLVSGFGYGGEGLVKMRVPVAGTIAAVMLLGLVIWERSGGLSVPRFLQVLGDASYTLYLSHFLVLLTLKRLLVPTGLFNDASLSSLYGFMALSTLASIVAALLLYRMVEKPLLTLSRAPLAKWRRNESLTKSRL</sequence>
<feature type="transmembrane region" description="Helical" evidence="1">
    <location>
        <begin position="290"/>
        <end position="309"/>
    </location>
</feature>
<feature type="transmembrane region" description="Helical" evidence="1">
    <location>
        <begin position="232"/>
        <end position="253"/>
    </location>
</feature>
<feature type="transmembrane region" description="Helical" evidence="1">
    <location>
        <begin position="12"/>
        <end position="32"/>
    </location>
</feature>
<organism evidence="3 4">
    <name type="scientific">Algimonas ampicilliniresistens</name>
    <dbReference type="NCBI Taxonomy" id="1298735"/>
    <lineage>
        <taxon>Bacteria</taxon>
        <taxon>Pseudomonadati</taxon>
        <taxon>Pseudomonadota</taxon>
        <taxon>Alphaproteobacteria</taxon>
        <taxon>Maricaulales</taxon>
        <taxon>Robiginitomaculaceae</taxon>
        <taxon>Algimonas</taxon>
    </lineage>
</organism>
<name>A0ABQ5V5W5_9PROT</name>
<dbReference type="Pfam" id="PF01757">
    <property type="entry name" value="Acyl_transf_3"/>
    <property type="match status" value="1"/>
</dbReference>
<accession>A0ABQ5V5W5</accession>
<reference evidence="3" key="1">
    <citation type="journal article" date="2014" name="Int. J. Syst. Evol. Microbiol.">
        <title>Complete genome of a new Firmicutes species belonging to the dominant human colonic microbiota ('Ruminococcus bicirculans') reveals two chromosomes and a selective capacity to utilize plant glucans.</title>
        <authorList>
            <consortium name="NISC Comparative Sequencing Program"/>
            <person name="Wegmann U."/>
            <person name="Louis P."/>
            <person name="Goesmann A."/>
            <person name="Henrissat B."/>
            <person name="Duncan S.H."/>
            <person name="Flint H.J."/>
        </authorList>
    </citation>
    <scope>NUCLEOTIDE SEQUENCE</scope>
    <source>
        <strain evidence="3">NBRC 108219</strain>
    </source>
</reference>
<dbReference type="InterPro" id="IPR002656">
    <property type="entry name" value="Acyl_transf_3_dom"/>
</dbReference>
<keyword evidence="1" id="KW-0812">Transmembrane</keyword>
<evidence type="ECO:0000259" key="2">
    <source>
        <dbReference type="Pfam" id="PF01757"/>
    </source>
</evidence>
<protein>
    <submittedName>
        <fullName evidence="3">Acyltransferase</fullName>
    </submittedName>
</protein>
<dbReference type="PANTHER" id="PTHR23028">
    <property type="entry name" value="ACETYLTRANSFERASE"/>
    <property type="match status" value="1"/>
</dbReference>
<comment type="caution">
    <text evidence="3">The sequence shown here is derived from an EMBL/GenBank/DDBJ whole genome shotgun (WGS) entry which is preliminary data.</text>
</comment>
<feature type="domain" description="Acyltransferase 3" evidence="2">
    <location>
        <begin position="13"/>
        <end position="346"/>
    </location>
</feature>
<evidence type="ECO:0000313" key="3">
    <source>
        <dbReference type="EMBL" id="GLQ22858.1"/>
    </source>
</evidence>
<keyword evidence="3" id="KW-0012">Acyltransferase</keyword>
<reference evidence="3" key="2">
    <citation type="submission" date="2023-01" db="EMBL/GenBank/DDBJ databases">
        <title>Draft genome sequence of Algimonas ampicilliniresistens strain NBRC 108219.</title>
        <authorList>
            <person name="Sun Q."/>
            <person name="Mori K."/>
        </authorList>
    </citation>
    <scope>NUCLEOTIDE SEQUENCE</scope>
    <source>
        <strain evidence="3">NBRC 108219</strain>
    </source>
</reference>